<protein>
    <submittedName>
        <fullName evidence="2">Uncharacterized protein</fullName>
    </submittedName>
</protein>
<keyword evidence="3" id="KW-1185">Reference proteome</keyword>
<evidence type="ECO:0000256" key="1">
    <source>
        <dbReference type="SAM" id="MobiDB-lite"/>
    </source>
</evidence>
<evidence type="ECO:0000313" key="2">
    <source>
        <dbReference type="EMBL" id="GFN92350.1"/>
    </source>
</evidence>
<dbReference type="Proteomes" id="UP000735302">
    <property type="component" value="Unassembled WGS sequence"/>
</dbReference>
<evidence type="ECO:0000313" key="3">
    <source>
        <dbReference type="Proteomes" id="UP000735302"/>
    </source>
</evidence>
<comment type="caution">
    <text evidence="2">The sequence shown here is derived from an EMBL/GenBank/DDBJ whole genome shotgun (WGS) entry which is preliminary data.</text>
</comment>
<proteinExistence type="predicted"/>
<reference evidence="2 3" key="1">
    <citation type="journal article" date="2021" name="Elife">
        <title>Chloroplast acquisition without the gene transfer in kleptoplastic sea slugs, Plakobranchus ocellatus.</title>
        <authorList>
            <person name="Maeda T."/>
            <person name="Takahashi S."/>
            <person name="Yoshida T."/>
            <person name="Shimamura S."/>
            <person name="Takaki Y."/>
            <person name="Nagai Y."/>
            <person name="Toyoda A."/>
            <person name="Suzuki Y."/>
            <person name="Arimoto A."/>
            <person name="Ishii H."/>
            <person name="Satoh N."/>
            <person name="Nishiyama T."/>
            <person name="Hasebe M."/>
            <person name="Maruyama T."/>
            <person name="Minagawa J."/>
            <person name="Obokata J."/>
            <person name="Shigenobu S."/>
        </authorList>
    </citation>
    <scope>NUCLEOTIDE SEQUENCE [LARGE SCALE GENOMIC DNA]</scope>
</reference>
<name>A0AAV3ZCI1_9GAST</name>
<sequence length="271" mass="30479">MQSAQSALHDPTHDHVVGALETDHLTLLDMKSARPSVTAPCLWCLTSCLRDARAKRCWLPIFNIFSPFGTSFKQRTSACYGKTHRPSHCFATTPSRQSPPRLSRYCPHEAKTAPIVLVPGQDKDIENFTKQCVGCQQSGKSLIRNSRATAETPHGRSPGEVMFNRPHRLPFQIPASAHRAQPPSPQMATSASDAQGLHSRGPYRVGDRVLARRPQVLKGQSPWGKPLAVLKVLGNWTYRLLDDQMWNARKLRRYWSLRRLFSTSMRPQPPL</sequence>
<dbReference type="EMBL" id="BLXT01002238">
    <property type="protein sequence ID" value="GFN92350.1"/>
    <property type="molecule type" value="Genomic_DNA"/>
</dbReference>
<feature type="region of interest" description="Disordered" evidence="1">
    <location>
        <begin position="177"/>
        <end position="199"/>
    </location>
</feature>
<gene>
    <name evidence="2" type="ORF">PoB_001885600</name>
</gene>
<accession>A0AAV3ZCI1</accession>
<dbReference type="AlphaFoldDB" id="A0AAV3ZCI1"/>
<organism evidence="2 3">
    <name type="scientific">Plakobranchus ocellatus</name>
    <dbReference type="NCBI Taxonomy" id="259542"/>
    <lineage>
        <taxon>Eukaryota</taxon>
        <taxon>Metazoa</taxon>
        <taxon>Spiralia</taxon>
        <taxon>Lophotrochozoa</taxon>
        <taxon>Mollusca</taxon>
        <taxon>Gastropoda</taxon>
        <taxon>Heterobranchia</taxon>
        <taxon>Euthyneura</taxon>
        <taxon>Panpulmonata</taxon>
        <taxon>Sacoglossa</taxon>
        <taxon>Placobranchoidea</taxon>
        <taxon>Plakobranchidae</taxon>
        <taxon>Plakobranchus</taxon>
    </lineage>
</organism>